<evidence type="ECO:0000313" key="2">
    <source>
        <dbReference type="EMBL" id="OHT11457.1"/>
    </source>
</evidence>
<dbReference type="RefSeq" id="XP_068364593.1">
    <property type="nucleotide sequence ID" value="XM_068500578.1"/>
</dbReference>
<dbReference type="PANTHER" id="PTHR15237">
    <property type="entry name" value="DNA REPAIR PROTEIN RAD9"/>
    <property type="match status" value="1"/>
</dbReference>
<evidence type="ECO:0000313" key="3">
    <source>
        <dbReference type="Proteomes" id="UP000179807"/>
    </source>
</evidence>
<dbReference type="SUPFAM" id="SSF55979">
    <property type="entry name" value="DNA clamp"/>
    <property type="match status" value="1"/>
</dbReference>
<dbReference type="GO" id="GO:0071479">
    <property type="term" value="P:cellular response to ionizing radiation"/>
    <property type="evidence" value="ECO:0007669"/>
    <property type="project" value="TreeGrafter"/>
</dbReference>
<gene>
    <name evidence="2" type="ORF">TRFO_19096</name>
</gene>
<protein>
    <recommendedName>
        <fullName evidence="4">Proliferating cell nuclear antigen</fullName>
    </recommendedName>
</protein>
<dbReference type="GeneID" id="94835282"/>
<comment type="caution">
    <text evidence="2">The sequence shown here is derived from an EMBL/GenBank/DDBJ whole genome shotgun (WGS) entry which is preliminary data.</text>
</comment>
<dbReference type="GO" id="GO:0031573">
    <property type="term" value="P:mitotic intra-S DNA damage checkpoint signaling"/>
    <property type="evidence" value="ECO:0007669"/>
    <property type="project" value="TreeGrafter"/>
</dbReference>
<dbReference type="VEuPathDB" id="TrichDB:TRFO_19096"/>
<dbReference type="GO" id="GO:0000076">
    <property type="term" value="P:DNA replication checkpoint signaling"/>
    <property type="evidence" value="ECO:0007669"/>
    <property type="project" value="TreeGrafter"/>
</dbReference>
<dbReference type="GO" id="GO:0006281">
    <property type="term" value="P:DNA repair"/>
    <property type="evidence" value="ECO:0007669"/>
    <property type="project" value="TreeGrafter"/>
</dbReference>
<evidence type="ECO:0008006" key="4">
    <source>
        <dbReference type="Google" id="ProtNLM"/>
    </source>
</evidence>
<dbReference type="Gene3D" id="3.70.10.10">
    <property type="match status" value="1"/>
</dbReference>
<dbReference type="EMBL" id="MLAK01000587">
    <property type="protein sequence ID" value="OHT11457.1"/>
    <property type="molecule type" value="Genomic_DNA"/>
</dbReference>
<accession>A0A1J4KJE5</accession>
<reference evidence="2" key="1">
    <citation type="submission" date="2016-10" db="EMBL/GenBank/DDBJ databases">
        <authorList>
            <person name="Benchimol M."/>
            <person name="Almeida L.G."/>
            <person name="Vasconcelos A.T."/>
            <person name="Perreira-Neves A."/>
            <person name="Rosa I.A."/>
            <person name="Tasca T."/>
            <person name="Bogo M.R."/>
            <person name="de Souza W."/>
        </authorList>
    </citation>
    <scope>NUCLEOTIDE SEQUENCE [LARGE SCALE GENOMIC DNA]</scope>
    <source>
        <strain evidence="2">K</strain>
    </source>
</reference>
<dbReference type="GO" id="GO:0030896">
    <property type="term" value="C:checkpoint clamp complex"/>
    <property type="evidence" value="ECO:0007669"/>
    <property type="project" value="InterPro"/>
</dbReference>
<feature type="compositionally biased region" description="Acidic residues" evidence="1">
    <location>
        <begin position="262"/>
        <end position="272"/>
    </location>
</feature>
<evidence type="ECO:0000256" key="1">
    <source>
        <dbReference type="SAM" id="MobiDB-lite"/>
    </source>
</evidence>
<dbReference type="AlphaFoldDB" id="A0A1J4KJE5"/>
<feature type="compositionally biased region" description="Polar residues" evidence="1">
    <location>
        <begin position="306"/>
        <end position="315"/>
    </location>
</feature>
<name>A0A1J4KJE5_9EUKA</name>
<keyword evidence="3" id="KW-1185">Reference proteome</keyword>
<dbReference type="Pfam" id="PF04139">
    <property type="entry name" value="Rad9"/>
    <property type="match status" value="1"/>
</dbReference>
<dbReference type="PANTHER" id="PTHR15237:SF0">
    <property type="entry name" value="CELL CYCLE CHECKPOINT CONTROL PROTEIN"/>
    <property type="match status" value="1"/>
</dbReference>
<dbReference type="InterPro" id="IPR046938">
    <property type="entry name" value="DNA_clamp_sf"/>
</dbReference>
<organism evidence="2 3">
    <name type="scientific">Tritrichomonas foetus</name>
    <dbReference type="NCBI Taxonomy" id="1144522"/>
    <lineage>
        <taxon>Eukaryota</taxon>
        <taxon>Metamonada</taxon>
        <taxon>Parabasalia</taxon>
        <taxon>Tritrichomonadida</taxon>
        <taxon>Tritrichomonadidae</taxon>
        <taxon>Tritrichomonas</taxon>
    </lineage>
</organism>
<sequence length="324" mass="36974">MLAKLADGMKIRCFCRLVNSFCKGKSDLIMVCWADSISFRTINDTQSALPILLIKENFFDEYEFTHNENKFTAEIPVSYIKYALKYALFPSSIIININSENSTLTIEMVDYYEISHKWVFALNETIVYNAVYDMTEVTGSLTCRWDIFDGMDKAFKGNEMVTLHFNKKNKRHPIVFHTQELFYKDKVSCILRLESSENCDLKASDEMKITFSLSDFIFAIKICSVLSQKANIYCIGPGSPLIIKADMPNNISFEMALGTSRDEEEEDNENQEEEGKASLFNKKGPVVFVPNKNSYLSDEEEFSAKGANTTPTSKRVTFPPPSFK</sequence>
<dbReference type="InterPro" id="IPR007268">
    <property type="entry name" value="Rad9/Ddc1"/>
</dbReference>
<proteinExistence type="predicted"/>
<dbReference type="Proteomes" id="UP000179807">
    <property type="component" value="Unassembled WGS sequence"/>
</dbReference>
<feature type="region of interest" description="Disordered" evidence="1">
    <location>
        <begin position="299"/>
        <end position="324"/>
    </location>
</feature>
<feature type="region of interest" description="Disordered" evidence="1">
    <location>
        <begin position="259"/>
        <end position="282"/>
    </location>
</feature>